<protein>
    <submittedName>
        <fullName evidence="4">Metallophosphoesterase</fullName>
    </submittedName>
</protein>
<evidence type="ECO:0000313" key="5">
    <source>
        <dbReference type="Proteomes" id="UP000663937"/>
    </source>
</evidence>
<feature type="transmembrane region" description="Helical" evidence="2">
    <location>
        <begin position="188"/>
        <end position="206"/>
    </location>
</feature>
<keyword evidence="2" id="KW-1133">Transmembrane helix</keyword>
<dbReference type="Gene3D" id="3.60.21.10">
    <property type="match status" value="1"/>
</dbReference>
<proteinExistence type="predicted"/>
<dbReference type="Proteomes" id="UP000663937">
    <property type="component" value="Chromosome"/>
</dbReference>
<dbReference type="InterPro" id="IPR029052">
    <property type="entry name" value="Metallo-depent_PP-like"/>
</dbReference>
<keyword evidence="5" id="KW-1185">Reference proteome</keyword>
<organism evidence="4 5">
    <name type="scientific">Pengzhenrongella sicca</name>
    <dbReference type="NCBI Taxonomy" id="2819238"/>
    <lineage>
        <taxon>Bacteria</taxon>
        <taxon>Bacillati</taxon>
        <taxon>Actinomycetota</taxon>
        <taxon>Actinomycetes</taxon>
        <taxon>Micrococcales</taxon>
        <taxon>Pengzhenrongella</taxon>
    </lineage>
</organism>
<dbReference type="CDD" id="cd00838">
    <property type="entry name" value="MPP_superfamily"/>
    <property type="match status" value="1"/>
</dbReference>
<dbReference type="RefSeq" id="WP_227422735.1">
    <property type="nucleotide sequence ID" value="NZ_CP071868.1"/>
</dbReference>
<keyword evidence="2" id="KW-0812">Transmembrane</keyword>
<dbReference type="Pfam" id="PF00149">
    <property type="entry name" value="Metallophos"/>
    <property type="match status" value="1"/>
</dbReference>
<evidence type="ECO:0000313" key="4">
    <source>
        <dbReference type="EMBL" id="QTE28502.1"/>
    </source>
</evidence>
<feature type="transmembrane region" description="Helical" evidence="2">
    <location>
        <begin position="147"/>
        <end position="168"/>
    </location>
</feature>
<name>A0A8A4Z9E8_9MICO</name>
<feature type="domain" description="Calcineurin-like phosphoesterase" evidence="3">
    <location>
        <begin position="311"/>
        <end position="474"/>
    </location>
</feature>
<accession>A0A8A4Z9E8</accession>
<dbReference type="KEGG" id="psic:J4E96_14135"/>
<reference evidence="4" key="1">
    <citation type="submission" date="2021-03" db="EMBL/GenBank/DDBJ databases">
        <title>Pengzhenrongella sicca gen. nov., sp. nov., a new member of suborder Micrococcineae isolated from High-Arctic tundra soil.</title>
        <authorList>
            <person name="Peng F."/>
        </authorList>
    </citation>
    <scope>NUCLEOTIDE SEQUENCE</scope>
    <source>
        <strain evidence="4">LRZ-2</strain>
    </source>
</reference>
<feature type="region of interest" description="Disordered" evidence="1">
    <location>
        <begin position="538"/>
        <end position="570"/>
    </location>
</feature>
<evidence type="ECO:0000256" key="2">
    <source>
        <dbReference type="SAM" id="Phobius"/>
    </source>
</evidence>
<gene>
    <name evidence="4" type="ORF">J4E96_14135</name>
</gene>
<dbReference type="AlphaFoldDB" id="A0A8A4Z9E8"/>
<feature type="transmembrane region" description="Helical" evidence="2">
    <location>
        <begin position="33"/>
        <end position="52"/>
    </location>
</feature>
<dbReference type="InterPro" id="IPR004843">
    <property type="entry name" value="Calcineurin-like_PHP"/>
</dbReference>
<dbReference type="GO" id="GO:0016787">
    <property type="term" value="F:hydrolase activity"/>
    <property type="evidence" value="ECO:0007669"/>
    <property type="project" value="InterPro"/>
</dbReference>
<dbReference type="EMBL" id="CP071868">
    <property type="protein sequence ID" value="QTE28502.1"/>
    <property type="molecule type" value="Genomic_DNA"/>
</dbReference>
<sequence length="570" mass="58597">MRFRALAQSWRESLGRGWRGIGGWARRVRWGRAALVGLVVLVGALTFGVTTASTQSSLGPHEARYEVTTDDLVTLDLGPLGTLQIDSPLPLTFGARVTVEEIPADVRAVDAARTIEALGSDLQSYVQFFSAPQVSITDAARALVVNAALRTLSALVAVALLVAVGRVLLGTPRRAELAAGLAPRRRPLIGGALLALAVATTAVSSLNPSERGLTGRAASSVFDGTPLEGARITGRLAGVIDTYGGEVVKAYRANTDFYAGADDALETAWADRAAGTRAREEARALLQGEPLAPAAPTPTPATEDEAPIVALLVSDLHCNVGMAPLIGSAAALADVDLVLDGGDSTINGTAVEQYCITTFAAAVPAGIPVVVAGGNHDSSETSAQERRAGFTVLDGGPVTVAGLRILGDTDPSQTRVGGGTSLSGAESATEVGARLAQTACDDGEIDLLLIHTPTVGQAALDSGCVPLQLSGHRHVRYGPEASGEGVRFTSASTAGAAPGQPTVGPLKGTAEMTVLRFDPDTRRAIDYQLIEVRPDGTASVGYPVPFPRPVEPVVDDDGSLADQRPASPVG</sequence>
<evidence type="ECO:0000259" key="3">
    <source>
        <dbReference type="Pfam" id="PF00149"/>
    </source>
</evidence>
<dbReference type="SUPFAM" id="SSF56300">
    <property type="entry name" value="Metallo-dependent phosphatases"/>
    <property type="match status" value="1"/>
</dbReference>
<keyword evidence="2" id="KW-0472">Membrane</keyword>
<evidence type="ECO:0000256" key="1">
    <source>
        <dbReference type="SAM" id="MobiDB-lite"/>
    </source>
</evidence>